<keyword evidence="2" id="KW-1185">Reference proteome</keyword>
<dbReference type="InterPro" id="IPR011010">
    <property type="entry name" value="DNA_brk_join_enz"/>
</dbReference>
<name>A0AA37HSW3_9HYPH</name>
<dbReference type="SUPFAM" id="SSF56349">
    <property type="entry name" value="DNA breaking-rejoining enzymes"/>
    <property type="match status" value="1"/>
</dbReference>
<dbReference type="RefSeq" id="WP_238306079.1">
    <property type="nucleotide sequence ID" value="NZ_BPQM01000122.1"/>
</dbReference>
<reference evidence="1" key="1">
    <citation type="journal article" date="2016" name="Front. Microbiol.">
        <title>Genome Sequence of the Piezophilic, Mesophilic Sulfate-Reducing Bacterium Desulfovibrio indicus J2T.</title>
        <authorList>
            <person name="Cao J."/>
            <person name="Maignien L."/>
            <person name="Shao Z."/>
            <person name="Alain K."/>
            <person name="Jebbar M."/>
        </authorList>
    </citation>
    <scope>NUCLEOTIDE SEQUENCE</scope>
    <source>
        <strain evidence="1">NBRC 103626</strain>
    </source>
</reference>
<sequence length="389" mass="43057">MRATCRICRRHRPVMADDRICFPCSVGITHACPICQAVIPGSGHAPCYPCSQRRRSERQIAEEAATIPIRWMSGMFIAFCESGRIPLDNGLATERIARAADACRRIAITAPNPDRLTTDALHAAIGAEGTRRVAPLIAFMSDVGVLDWDRARLQVLIENERVDAILTAHRDSPHAPLLRRYRDSLAARNRKPITQRTALTAALALLAELGDAPLGDLSQRHLARALRKSPGHRAALQGFLSFVTTQGGPALISPKPRRLGPVAQEKRLRAEIKAWRKRLEKPRSSGEARAMVIMLLARIYALPITRVLTLRRDEILVTSNTVTLWPAAEAIALEEPFASTFLRWARWTSGWSSRPGPWAFPGRHGHQPLSEAAIAYHLTGKAKDQAKRP</sequence>
<dbReference type="Proteomes" id="UP001055108">
    <property type="component" value="Unassembled WGS sequence"/>
</dbReference>
<dbReference type="GO" id="GO:0003677">
    <property type="term" value="F:DNA binding"/>
    <property type="evidence" value="ECO:0007669"/>
    <property type="project" value="InterPro"/>
</dbReference>
<proteinExistence type="predicted"/>
<dbReference type="AlphaFoldDB" id="A0AA37HSW3"/>
<evidence type="ECO:0000313" key="2">
    <source>
        <dbReference type="Proteomes" id="UP001055108"/>
    </source>
</evidence>
<dbReference type="EMBL" id="BPQM01000122">
    <property type="protein sequence ID" value="GJD80979.1"/>
    <property type="molecule type" value="Genomic_DNA"/>
</dbReference>
<comment type="caution">
    <text evidence="1">The sequence shown here is derived from an EMBL/GenBank/DDBJ whole genome shotgun (WGS) entry which is preliminary data.</text>
</comment>
<protein>
    <submittedName>
        <fullName evidence="1">Uncharacterized protein</fullName>
    </submittedName>
</protein>
<evidence type="ECO:0000313" key="1">
    <source>
        <dbReference type="EMBL" id="GJD80979.1"/>
    </source>
</evidence>
<reference evidence="1" key="2">
    <citation type="submission" date="2021-08" db="EMBL/GenBank/DDBJ databases">
        <authorList>
            <person name="Tani A."/>
            <person name="Ola A."/>
            <person name="Ogura Y."/>
            <person name="Katsura K."/>
            <person name="Hayashi T."/>
        </authorList>
    </citation>
    <scope>NUCLEOTIDE SEQUENCE</scope>
    <source>
        <strain evidence="1">NBRC 103626</strain>
    </source>
</reference>
<gene>
    <name evidence="1" type="ORF">NBEOAGPD_4224</name>
</gene>
<accession>A0AA37HSW3</accession>
<organism evidence="1 2">
    <name type="scientific">Methylobacterium gregans</name>
    <dbReference type="NCBI Taxonomy" id="374424"/>
    <lineage>
        <taxon>Bacteria</taxon>
        <taxon>Pseudomonadati</taxon>
        <taxon>Pseudomonadota</taxon>
        <taxon>Alphaproteobacteria</taxon>
        <taxon>Hyphomicrobiales</taxon>
        <taxon>Methylobacteriaceae</taxon>
        <taxon>Methylobacterium</taxon>
    </lineage>
</organism>